<accession>A0A518K2P8</accession>
<dbReference type="Proteomes" id="UP000316426">
    <property type="component" value="Chromosome"/>
</dbReference>
<dbReference type="EMBL" id="CP036349">
    <property type="protein sequence ID" value="QDV72073.1"/>
    <property type="molecule type" value="Genomic_DNA"/>
</dbReference>
<evidence type="ECO:0000259" key="2">
    <source>
        <dbReference type="Pfam" id="PF23404"/>
    </source>
</evidence>
<feature type="coiled-coil region" evidence="1">
    <location>
        <begin position="387"/>
        <end position="477"/>
    </location>
</feature>
<dbReference type="Pfam" id="PF23404">
    <property type="entry name" value="FAZ1_C"/>
    <property type="match status" value="1"/>
</dbReference>
<dbReference type="AlphaFoldDB" id="A0A518K2P8"/>
<keyword evidence="1" id="KW-0175">Coiled coil</keyword>
<dbReference type="RefSeq" id="WP_145105696.1">
    <property type="nucleotide sequence ID" value="NZ_CP036349.1"/>
</dbReference>
<reference evidence="3 4" key="1">
    <citation type="submission" date="2019-02" db="EMBL/GenBank/DDBJ databases">
        <title>Deep-cultivation of Planctomycetes and their phenomic and genomic characterization uncovers novel biology.</title>
        <authorList>
            <person name="Wiegand S."/>
            <person name="Jogler M."/>
            <person name="Boedeker C."/>
            <person name="Pinto D."/>
            <person name="Vollmers J."/>
            <person name="Rivas-Marin E."/>
            <person name="Kohn T."/>
            <person name="Peeters S.H."/>
            <person name="Heuer A."/>
            <person name="Rast P."/>
            <person name="Oberbeckmann S."/>
            <person name="Bunk B."/>
            <person name="Jeske O."/>
            <person name="Meyerdierks A."/>
            <person name="Storesund J.E."/>
            <person name="Kallscheuer N."/>
            <person name="Luecker S."/>
            <person name="Lage O.M."/>
            <person name="Pohl T."/>
            <person name="Merkel B.J."/>
            <person name="Hornburger P."/>
            <person name="Mueller R.-W."/>
            <person name="Bruemmer F."/>
            <person name="Labrenz M."/>
            <person name="Spormann A.M."/>
            <person name="Op den Camp H."/>
            <person name="Overmann J."/>
            <person name="Amann R."/>
            <person name="Jetten M.S.M."/>
            <person name="Mascher T."/>
            <person name="Medema M.H."/>
            <person name="Devos D.P."/>
            <person name="Kaster A.-K."/>
            <person name="Ovreas L."/>
            <person name="Rohde M."/>
            <person name="Galperin M.Y."/>
            <person name="Jogler C."/>
        </authorList>
    </citation>
    <scope>NUCLEOTIDE SEQUENCE [LARGE SCALE GENOMIC DNA]</scope>
    <source>
        <strain evidence="3 4">Spa11</strain>
    </source>
</reference>
<dbReference type="InterPro" id="IPR056615">
    <property type="entry name" value="FAZ1_C"/>
</dbReference>
<feature type="coiled-coil region" evidence="1">
    <location>
        <begin position="95"/>
        <end position="327"/>
    </location>
</feature>
<evidence type="ECO:0000256" key="1">
    <source>
        <dbReference type="SAM" id="Coils"/>
    </source>
</evidence>
<protein>
    <submittedName>
        <fullName evidence="3">Chromosome partition protein Smc</fullName>
    </submittedName>
</protein>
<dbReference type="KEGG" id="bmei:Spa11_02430"/>
<name>A0A518K2P8_9BACT</name>
<gene>
    <name evidence="3" type="primary">smc_1</name>
    <name evidence="3" type="ORF">Spa11_02430</name>
</gene>
<keyword evidence="4" id="KW-1185">Reference proteome</keyword>
<evidence type="ECO:0000313" key="3">
    <source>
        <dbReference type="EMBL" id="QDV72073.1"/>
    </source>
</evidence>
<evidence type="ECO:0000313" key="4">
    <source>
        <dbReference type="Proteomes" id="UP000316426"/>
    </source>
</evidence>
<feature type="domain" description="FAZ1 C-terminal region" evidence="2">
    <location>
        <begin position="96"/>
        <end position="121"/>
    </location>
</feature>
<organism evidence="3 4">
    <name type="scientific">Botrimarina mediterranea</name>
    <dbReference type="NCBI Taxonomy" id="2528022"/>
    <lineage>
        <taxon>Bacteria</taxon>
        <taxon>Pseudomonadati</taxon>
        <taxon>Planctomycetota</taxon>
        <taxon>Planctomycetia</taxon>
        <taxon>Pirellulales</taxon>
        <taxon>Lacipirellulaceae</taxon>
        <taxon>Botrimarina</taxon>
    </lineage>
</organism>
<proteinExistence type="predicted"/>
<sequence length="504" mass="55357">MDPRGPAADELRQTADSAREALGQLREGLLTSAATRCGEVSDLGARATQLVEELAAKIADELASDIARQHELATDALRVEIDRERDALVAEGATLAAEREQLAADREQLAAESDKLATERQAWETERTEWESVRKEIEAELSAMEHRLVQQAQSLQREREAGPSNGELLTQLQEANDARLAAEESLAAAEKGFAATKQELVDAQTQIAQLSETLEESTNALSATAELGDELEALRGKFEMALADLQSHRARVAELEQEIANRPALELDDSEEIQRLRHERDDLARRLDEANEFADPSQEMEDLRARFQMAVEDLRALKTENADLRDQLASGGGGGAMTGGGDGNDWESQKRRLLAALESEGEGQIDAPRREERAAIAGTIQITDAVVAEKDAEIQRLKQQLESIEDVEPTAAAIDAAVLDNDEVIRAERERIAKLEQEWEEKLRSAELELSVERAKIARAQSELAEQQMELETLRAASGNGLAPGEARRNWFNKLGLGNDGKPS</sequence>